<dbReference type="PATRIC" id="fig|662479.7.peg.625"/>
<dbReference type="PANTHER" id="PTHR46268">
    <property type="entry name" value="STRESS RESPONSE PROTEIN NHAX"/>
    <property type="match status" value="1"/>
</dbReference>
<dbReference type="PIRSF" id="PIRSF006276">
    <property type="entry name" value="UspA"/>
    <property type="match status" value="1"/>
</dbReference>
<name>M0IQ72_9EURY</name>
<organism evidence="3 4">
    <name type="scientific">Haloferax mucosum ATCC BAA-1512</name>
    <dbReference type="NCBI Taxonomy" id="662479"/>
    <lineage>
        <taxon>Archaea</taxon>
        <taxon>Methanobacteriati</taxon>
        <taxon>Methanobacteriota</taxon>
        <taxon>Stenosarchaea group</taxon>
        <taxon>Halobacteria</taxon>
        <taxon>Halobacteriales</taxon>
        <taxon>Haloferacaceae</taxon>
        <taxon>Haloferax</taxon>
    </lineage>
</organism>
<dbReference type="InterPro" id="IPR014729">
    <property type="entry name" value="Rossmann-like_a/b/a_fold"/>
</dbReference>
<evidence type="ECO:0000259" key="2">
    <source>
        <dbReference type="Pfam" id="PF00582"/>
    </source>
</evidence>
<dbReference type="InterPro" id="IPR006015">
    <property type="entry name" value="Universal_stress_UspA"/>
</dbReference>
<dbReference type="SUPFAM" id="SSF52402">
    <property type="entry name" value="Adenine nucleotide alpha hydrolases-like"/>
    <property type="match status" value="1"/>
</dbReference>
<evidence type="ECO:0000313" key="4">
    <source>
        <dbReference type="Proteomes" id="UP000011550"/>
    </source>
</evidence>
<evidence type="ECO:0000256" key="1">
    <source>
        <dbReference type="ARBA" id="ARBA00008791"/>
    </source>
</evidence>
<dbReference type="STRING" id="662479.C440_03028"/>
<feature type="domain" description="UspA" evidence="2">
    <location>
        <begin position="1"/>
        <end position="140"/>
    </location>
</feature>
<dbReference type="Proteomes" id="UP000011550">
    <property type="component" value="Unassembled WGS sequence"/>
</dbReference>
<dbReference type="Gene3D" id="3.40.50.620">
    <property type="entry name" value="HUPs"/>
    <property type="match status" value="1"/>
</dbReference>
<proteinExistence type="inferred from homology"/>
<gene>
    <name evidence="3" type="ORF">C440_03028</name>
</gene>
<dbReference type="CDD" id="cd00293">
    <property type="entry name" value="USP-like"/>
    <property type="match status" value="1"/>
</dbReference>
<dbReference type="PANTHER" id="PTHR46268:SF6">
    <property type="entry name" value="UNIVERSAL STRESS PROTEIN UP12"/>
    <property type="match status" value="1"/>
</dbReference>
<dbReference type="OrthoDB" id="105697at2157"/>
<sequence length="152" mass="16569">MYENILVPTDESDHALAAAEHACELASAHGATVHVVYVVDTQTNWLTISKNEVRETAREIGEEMGTRALTDIERLGQEYDVPLVTELREGTPEEEILEYVADNDIDLVVMGTHGRQGIKRRLVGSVTEHVVGESPVPVLTTSTTATQDASDA</sequence>
<dbReference type="Pfam" id="PF00582">
    <property type="entry name" value="Usp"/>
    <property type="match status" value="1"/>
</dbReference>
<reference evidence="3 4" key="1">
    <citation type="journal article" date="2014" name="PLoS Genet.">
        <title>Phylogenetically driven sequencing of extremely halophilic archaea reveals strategies for static and dynamic osmo-response.</title>
        <authorList>
            <person name="Becker E.A."/>
            <person name="Seitzer P.M."/>
            <person name="Tritt A."/>
            <person name="Larsen D."/>
            <person name="Krusor M."/>
            <person name="Yao A.I."/>
            <person name="Wu D."/>
            <person name="Madern D."/>
            <person name="Eisen J.A."/>
            <person name="Darling A.E."/>
            <person name="Facciotti M.T."/>
        </authorList>
    </citation>
    <scope>NUCLEOTIDE SEQUENCE [LARGE SCALE GENOMIC DNA]</scope>
    <source>
        <strain evidence="3 4">ATCC BAA-1512</strain>
    </source>
</reference>
<accession>M0IQ72</accession>
<keyword evidence="4" id="KW-1185">Reference proteome</keyword>
<comment type="caution">
    <text evidence="3">The sequence shown here is derived from an EMBL/GenBank/DDBJ whole genome shotgun (WGS) entry which is preliminary data.</text>
</comment>
<dbReference type="PRINTS" id="PR01438">
    <property type="entry name" value="UNVRSLSTRESS"/>
</dbReference>
<dbReference type="EMBL" id="AOLN01000004">
    <property type="protein sequence ID" value="ELZ98187.1"/>
    <property type="molecule type" value="Genomic_DNA"/>
</dbReference>
<comment type="similarity">
    <text evidence="1">Belongs to the universal stress protein A family.</text>
</comment>
<dbReference type="AlphaFoldDB" id="M0IQ72"/>
<dbReference type="RefSeq" id="WP_008318124.1">
    <property type="nucleotide sequence ID" value="NZ_AOLN01000004.1"/>
</dbReference>
<protein>
    <submittedName>
        <fullName evidence="3">Universal stress protein uspa-like protein</fullName>
    </submittedName>
</protein>
<evidence type="ECO:0000313" key="3">
    <source>
        <dbReference type="EMBL" id="ELZ98187.1"/>
    </source>
</evidence>
<dbReference type="InterPro" id="IPR006016">
    <property type="entry name" value="UspA"/>
</dbReference>